<dbReference type="SMART" id="SM00363">
    <property type="entry name" value="S4"/>
    <property type="match status" value="1"/>
</dbReference>
<sequence length="138" mass="15771">MGSNEQPLESTRQRLDKWLFFARMAKSRSLAQSYIQSGHVKVNGIAIRQPSHMVKMGDKLEIRFERMDKVLVVKSGGARRGPYEEARLLYDDQTPPREPSDRLSPLEQALREPGSGRPTKKERRALDRFLSDSDGSKD</sequence>
<evidence type="ECO:0000256" key="1">
    <source>
        <dbReference type="PROSITE-ProRule" id="PRU00182"/>
    </source>
</evidence>
<accession>A0AAE6BCB4</accession>
<dbReference type="Proteomes" id="UP000298579">
    <property type="component" value="Chromosome circular"/>
</dbReference>
<feature type="compositionally biased region" description="Basic and acidic residues" evidence="2">
    <location>
        <begin position="84"/>
        <end position="101"/>
    </location>
</feature>
<dbReference type="Pfam" id="PF01479">
    <property type="entry name" value="S4"/>
    <property type="match status" value="1"/>
</dbReference>
<proteinExistence type="predicted"/>
<dbReference type="CDD" id="cd00165">
    <property type="entry name" value="S4"/>
    <property type="match status" value="1"/>
</dbReference>
<evidence type="ECO:0000259" key="3">
    <source>
        <dbReference type="SMART" id="SM00363"/>
    </source>
</evidence>
<dbReference type="Gene3D" id="3.10.290.10">
    <property type="entry name" value="RNA-binding S4 domain"/>
    <property type="match status" value="1"/>
</dbReference>
<dbReference type="EMBL" id="CP039897">
    <property type="protein sequence ID" value="QCL79807.1"/>
    <property type="molecule type" value="Genomic_DNA"/>
</dbReference>
<dbReference type="PROSITE" id="PS50889">
    <property type="entry name" value="S4"/>
    <property type="match status" value="1"/>
</dbReference>
<name>A0AAE6BCB4_AGRTU</name>
<dbReference type="SUPFAM" id="SSF55174">
    <property type="entry name" value="Alpha-L RNA-binding motif"/>
    <property type="match status" value="1"/>
</dbReference>
<feature type="compositionally biased region" description="Basic and acidic residues" evidence="2">
    <location>
        <begin position="124"/>
        <end position="138"/>
    </location>
</feature>
<reference evidence="4 5" key="1">
    <citation type="submission" date="2019-04" db="EMBL/GenBank/DDBJ databases">
        <title>Complete genome sequence of Agrobacterium tumefaciens CFBP5877.</title>
        <authorList>
            <person name="Huang Y.-Y."/>
            <person name="Chiang H.-Y."/>
            <person name="Chou L."/>
            <person name="Lai E.-M."/>
            <person name="Kuo C.-H."/>
        </authorList>
    </citation>
    <scope>NUCLEOTIDE SEQUENCE [LARGE SCALE GENOMIC DNA]</scope>
    <source>
        <strain evidence="4 5">CFBP5877</strain>
    </source>
</reference>
<protein>
    <submittedName>
        <fullName evidence="4">RNA-binding S4 domain-containing protein</fullName>
    </submittedName>
</protein>
<gene>
    <name evidence="4" type="ORF">CFBP5877_12490</name>
</gene>
<evidence type="ECO:0000256" key="2">
    <source>
        <dbReference type="SAM" id="MobiDB-lite"/>
    </source>
</evidence>
<feature type="region of interest" description="Disordered" evidence="2">
    <location>
        <begin position="84"/>
        <end position="138"/>
    </location>
</feature>
<evidence type="ECO:0000313" key="4">
    <source>
        <dbReference type="EMBL" id="QCL79807.1"/>
    </source>
</evidence>
<dbReference type="AlphaFoldDB" id="A0AAE6BCB4"/>
<feature type="domain" description="RNA-binding S4" evidence="3">
    <location>
        <begin position="13"/>
        <end position="72"/>
    </location>
</feature>
<organism evidence="4 5">
    <name type="scientific">Agrobacterium tumefaciens</name>
    <dbReference type="NCBI Taxonomy" id="358"/>
    <lineage>
        <taxon>Bacteria</taxon>
        <taxon>Pseudomonadati</taxon>
        <taxon>Pseudomonadota</taxon>
        <taxon>Alphaproteobacteria</taxon>
        <taxon>Hyphomicrobiales</taxon>
        <taxon>Rhizobiaceae</taxon>
        <taxon>Rhizobium/Agrobacterium group</taxon>
        <taxon>Agrobacterium</taxon>
        <taxon>Agrobacterium tumefaciens complex</taxon>
    </lineage>
</organism>
<dbReference type="RefSeq" id="WP_080827049.1">
    <property type="nucleotide sequence ID" value="NZ_CP039888.1"/>
</dbReference>
<dbReference type="GO" id="GO:0003723">
    <property type="term" value="F:RNA binding"/>
    <property type="evidence" value="ECO:0007669"/>
    <property type="project" value="UniProtKB-KW"/>
</dbReference>
<keyword evidence="1" id="KW-0694">RNA-binding</keyword>
<dbReference type="InterPro" id="IPR002942">
    <property type="entry name" value="S4_RNA-bd"/>
</dbReference>
<dbReference type="InterPro" id="IPR036986">
    <property type="entry name" value="S4_RNA-bd_sf"/>
</dbReference>
<evidence type="ECO:0000313" key="5">
    <source>
        <dbReference type="Proteomes" id="UP000298579"/>
    </source>
</evidence>